<evidence type="ECO:0000259" key="4">
    <source>
        <dbReference type="Pfam" id="PF12819"/>
    </source>
</evidence>
<feature type="chain" id="PRO_5045359805" evidence="3">
    <location>
        <begin position="20"/>
        <end position="626"/>
    </location>
</feature>
<evidence type="ECO:0000313" key="6">
    <source>
        <dbReference type="Proteomes" id="UP001412067"/>
    </source>
</evidence>
<gene>
    <name evidence="5" type="ORF">KSP40_PGU011181</name>
</gene>
<protein>
    <submittedName>
        <fullName evidence="5">LRR receptor-like serine/threonine-protein kinase</fullName>
    </submittedName>
</protein>
<dbReference type="SUPFAM" id="SSF52058">
    <property type="entry name" value="L domain-like"/>
    <property type="match status" value="1"/>
</dbReference>
<keyword evidence="6" id="KW-1185">Reference proteome</keyword>
<dbReference type="PANTHER" id="PTHR45631">
    <property type="entry name" value="OS07G0107800 PROTEIN-RELATED"/>
    <property type="match status" value="1"/>
</dbReference>
<dbReference type="InterPro" id="IPR032675">
    <property type="entry name" value="LRR_dom_sf"/>
</dbReference>
<dbReference type="InterPro" id="IPR024788">
    <property type="entry name" value="Malectin-like_Carb-bd_dom"/>
</dbReference>
<feature type="signal peptide" evidence="3">
    <location>
        <begin position="1"/>
        <end position="19"/>
    </location>
</feature>
<dbReference type="PANTHER" id="PTHR45631:SF191">
    <property type="entry name" value="DI-GLUCOSE BINDING PROTEIN WITH LEUCINE-RICH REPEAT DOMAIN-CONTAINING PROTEIN"/>
    <property type="match status" value="1"/>
</dbReference>
<keyword evidence="2" id="KW-0472">Membrane</keyword>
<reference evidence="5 6" key="1">
    <citation type="journal article" date="2022" name="Nat. Plants">
        <title>Genomes of leafy and leafless Platanthera orchids illuminate the evolution of mycoheterotrophy.</title>
        <authorList>
            <person name="Li M.H."/>
            <person name="Liu K.W."/>
            <person name="Li Z."/>
            <person name="Lu H.C."/>
            <person name="Ye Q.L."/>
            <person name="Zhang D."/>
            <person name="Wang J.Y."/>
            <person name="Li Y.F."/>
            <person name="Zhong Z.M."/>
            <person name="Liu X."/>
            <person name="Yu X."/>
            <person name="Liu D.K."/>
            <person name="Tu X.D."/>
            <person name="Liu B."/>
            <person name="Hao Y."/>
            <person name="Liao X.Y."/>
            <person name="Jiang Y.T."/>
            <person name="Sun W.H."/>
            <person name="Chen J."/>
            <person name="Chen Y.Q."/>
            <person name="Ai Y."/>
            <person name="Zhai J.W."/>
            <person name="Wu S.S."/>
            <person name="Zhou Z."/>
            <person name="Hsiao Y.Y."/>
            <person name="Wu W.L."/>
            <person name="Chen Y.Y."/>
            <person name="Lin Y.F."/>
            <person name="Hsu J.L."/>
            <person name="Li C.Y."/>
            <person name="Wang Z.W."/>
            <person name="Zhao X."/>
            <person name="Zhong W.Y."/>
            <person name="Ma X.K."/>
            <person name="Ma L."/>
            <person name="Huang J."/>
            <person name="Chen G.Z."/>
            <person name="Huang M.Z."/>
            <person name="Huang L."/>
            <person name="Peng D.H."/>
            <person name="Luo Y.B."/>
            <person name="Zou S.Q."/>
            <person name="Chen S.P."/>
            <person name="Lan S."/>
            <person name="Tsai W.C."/>
            <person name="Van de Peer Y."/>
            <person name="Liu Z.J."/>
        </authorList>
    </citation>
    <scope>NUCLEOTIDE SEQUENCE [LARGE SCALE GENOMIC DNA]</scope>
    <source>
        <strain evidence="5">Lor288</strain>
    </source>
</reference>
<name>A0ABR2MEI8_9ASPA</name>
<feature type="domain" description="Malectin-like" evidence="4">
    <location>
        <begin position="33"/>
        <end position="366"/>
    </location>
</feature>
<evidence type="ECO:0000256" key="3">
    <source>
        <dbReference type="SAM" id="SignalP"/>
    </source>
</evidence>
<keyword evidence="2" id="KW-0812">Transmembrane</keyword>
<evidence type="ECO:0000313" key="5">
    <source>
        <dbReference type="EMBL" id="KAK8962340.1"/>
    </source>
</evidence>
<dbReference type="Proteomes" id="UP001412067">
    <property type="component" value="Unassembled WGS sequence"/>
</dbReference>
<dbReference type="Gene3D" id="3.80.10.10">
    <property type="entry name" value="Ribonuclease Inhibitor"/>
    <property type="match status" value="1"/>
</dbReference>
<comment type="caution">
    <text evidence="5">The sequence shown here is derived from an EMBL/GenBank/DDBJ whole genome shotgun (WGS) entry which is preliminary data.</text>
</comment>
<evidence type="ECO:0000256" key="2">
    <source>
        <dbReference type="SAM" id="Phobius"/>
    </source>
</evidence>
<dbReference type="Pfam" id="PF12819">
    <property type="entry name" value="Malectin_like"/>
    <property type="match status" value="1"/>
</dbReference>
<dbReference type="Pfam" id="PF00560">
    <property type="entry name" value="LRR_1"/>
    <property type="match status" value="2"/>
</dbReference>
<comment type="subcellular location">
    <subcellularLocation>
        <location evidence="1">Membrane</location>
        <topology evidence="1">Single-pass membrane protein</topology>
    </subcellularLocation>
</comment>
<dbReference type="InterPro" id="IPR001611">
    <property type="entry name" value="Leu-rich_rpt"/>
</dbReference>
<dbReference type="EMBL" id="JBBWWR010000008">
    <property type="protein sequence ID" value="KAK8962340.1"/>
    <property type="molecule type" value="Genomic_DNA"/>
</dbReference>
<feature type="transmembrane region" description="Helical" evidence="2">
    <location>
        <begin position="554"/>
        <end position="575"/>
    </location>
</feature>
<accession>A0ABR2MEI8</accession>
<keyword evidence="2" id="KW-1133">Transmembrane helix</keyword>
<organism evidence="5 6">
    <name type="scientific">Platanthera guangdongensis</name>
    <dbReference type="NCBI Taxonomy" id="2320717"/>
    <lineage>
        <taxon>Eukaryota</taxon>
        <taxon>Viridiplantae</taxon>
        <taxon>Streptophyta</taxon>
        <taxon>Embryophyta</taxon>
        <taxon>Tracheophyta</taxon>
        <taxon>Spermatophyta</taxon>
        <taxon>Magnoliopsida</taxon>
        <taxon>Liliopsida</taxon>
        <taxon>Asparagales</taxon>
        <taxon>Orchidaceae</taxon>
        <taxon>Orchidoideae</taxon>
        <taxon>Orchideae</taxon>
        <taxon>Orchidinae</taxon>
        <taxon>Platanthera</taxon>
    </lineage>
</organism>
<keyword evidence="3" id="KW-0732">Signal</keyword>
<evidence type="ECO:0000256" key="1">
    <source>
        <dbReference type="ARBA" id="ARBA00004167"/>
    </source>
</evidence>
<sequence>MSPLLLLPLLLLFASPSSPASHSSSSYGLSYSIDCGGFFNFTSDLGRLWLSDRYFTGGVAGSVGEPDQFSEPQERTLRFFPPNSFGKKSCYSIPVPPGRYYVRTFTVYDNYDAKMRNPSFDVSIEGTLVFSWRSPWPEPVARSGAYADLLSPVSDGSADICFYSIATDPPVVASIEIFEIDPLAYDTATAGKNFVLVNYGRLSCGSSLFGPGFTNHSDLFGRVWQSDANFRDPDIEVKALSSGGHRVLGTAHAHNYFPTQLYLTAVTPELLGVGLEYLLQVDTRLDYMVWFHFAELDSSINAAGKRVFDIVINGKDVARIDIFKAVGSFAAFDWHYIAKNLTTTPLSLKLVPVIGKPIICGLENYAMVPLDLASVPSQASAMRALKESLKIPDRMGWNGDPCAPTTWDAWEGVTCHRTNAGLVITQLDLGSQGLKGYISNQISLLSNLVSLNLSSNSLSGELPSGLVQKSLMKLDLSENQFSGSIPESFGSSNLQLVLLNNNDLEGEVPDKLYSVGVHGGVIDLSGNTKLCGVPSLPACPFFWDKRKLSTRGKISIALSCGVVFSILLLFCVVCIKRGRNDYDFGPPQDIISSAIAAKRNRYQRQKMLLEMETLRSDESAPRLNIR</sequence>
<proteinExistence type="predicted"/>
<dbReference type="Gene3D" id="2.60.120.430">
    <property type="entry name" value="Galactose-binding lectin"/>
    <property type="match status" value="2"/>
</dbReference>